<sequence>MASITSSSSIPKSSGVLISSIGAPSNRKRTLPREMPCFLQYASISFFSCVPRLILKNISAPSAFTTFREICCADTAAATSAFTGAGASLLLFPSGCWLLCSGCSIFVRVCTSAVCVYVCRDSRERVKACARP</sequence>
<accession>A0A640K905</accession>
<proteinExistence type="predicted"/>
<evidence type="ECO:0000313" key="2">
    <source>
        <dbReference type="Proteomes" id="UP000419144"/>
    </source>
</evidence>
<comment type="caution">
    <text evidence="1">The sequence shown here is derived from an EMBL/GenBank/DDBJ whole genome shotgun (WGS) entry which is preliminary data.</text>
</comment>
<protein>
    <submittedName>
        <fullName evidence="1">Small ubiquitin protein, putative</fullName>
    </submittedName>
</protein>
<dbReference type="EMBL" id="BLBS01000009">
    <property type="protein sequence ID" value="GET86176.1"/>
    <property type="molecule type" value="Genomic_DNA"/>
</dbReference>
<dbReference type="AlphaFoldDB" id="A0A640K905"/>
<keyword evidence="2" id="KW-1185">Reference proteome</keyword>
<dbReference type="VEuPathDB" id="TriTrypDB:LtaPh_0804461"/>
<name>A0A640K905_LEITA</name>
<evidence type="ECO:0000313" key="1">
    <source>
        <dbReference type="EMBL" id="GET86176.1"/>
    </source>
</evidence>
<gene>
    <name evidence="1" type="ORF">LtaPh_0804461</name>
</gene>
<reference evidence="1" key="1">
    <citation type="submission" date="2019-11" db="EMBL/GenBank/DDBJ databases">
        <title>Leishmania tarentolae CDS.</title>
        <authorList>
            <person name="Goto Y."/>
            <person name="Yamagishi J."/>
        </authorList>
    </citation>
    <scope>NUCLEOTIDE SEQUENCE [LARGE SCALE GENOMIC DNA]</scope>
    <source>
        <strain evidence="1">Parrot Tar II</strain>
    </source>
</reference>
<organism evidence="1 2">
    <name type="scientific">Leishmania tarentolae</name>
    <name type="common">Sauroleishmania tarentolae</name>
    <dbReference type="NCBI Taxonomy" id="5689"/>
    <lineage>
        <taxon>Eukaryota</taxon>
        <taxon>Discoba</taxon>
        <taxon>Euglenozoa</taxon>
        <taxon>Kinetoplastea</taxon>
        <taxon>Metakinetoplastina</taxon>
        <taxon>Trypanosomatida</taxon>
        <taxon>Trypanosomatidae</taxon>
        <taxon>Leishmaniinae</taxon>
        <taxon>Leishmania</taxon>
        <taxon>lizard Leishmania</taxon>
    </lineage>
</organism>
<dbReference type="Proteomes" id="UP000419144">
    <property type="component" value="Unassembled WGS sequence"/>
</dbReference>